<evidence type="ECO:0000313" key="5">
    <source>
        <dbReference type="EMBL" id="EME97213.1"/>
    </source>
</evidence>
<evidence type="ECO:0000256" key="4">
    <source>
        <dbReference type="ARBA" id="ARBA00023163"/>
    </source>
</evidence>
<organism evidence="5 6">
    <name type="scientific">Streptomyces mobaraensis (strain ATCC 29032 / DSM 40847 / JCM 4168 / NBRC 13819 / NCIMB 11159 / IPCR 16-22)</name>
    <dbReference type="NCBI Taxonomy" id="1223523"/>
    <lineage>
        <taxon>Bacteria</taxon>
        <taxon>Bacillati</taxon>
        <taxon>Actinomycetota</taxon>
        <taxon>Actinomycetes</taxon>
        <taxon>Kitasatosporales</taxon>
        <taxon>Streptomycetaceae</taxon>
        <taxon>Streptomyces</taxon>
    </lineage>
</organism>
<keyword evidence="4" id="KW-0804">Transcription</keyword>
<dbReference type="SUPFAM" id="SSF46785">
    <property type="entry name" value="Winged helix' DNA-binding domain"/>
    <property type="match status" value="1"/>
</dbReference>
<dbReference type="Pfam" id="PF03466">
    <property type="entry name" value="LysR_substrate"/>
    <property type="match status" value="1"/>
</dbReference>
<evidence type="ECO:0000256" key="1">
    <source>
        <dbReference type="ARBA" id="ARBA00009437"/>
    </source>
</evidence>
<dbReference type="GO" id="GO:0032993">
    <property type="term" value="C:protein-DNA complex"/>
    <property type="evidence" value="ECO:0007669"/>
    <property type="project" value="TreeGrafter"/>
</dbReference>
<dbReference type="InterPro" id="IPR000847">
    <property type="entry name" value="LysR_HTH_N"/>
</dbReference>
<dbReference type="STRING" id="1223523.H340_27664"/>
<dbReference type="eggNOG" id="COG0583">
    <property type="taxonomic scope" value="Bacteria"/>
</dbReference>
<sequence length="357" mass="38269">MEPDLPGMRAFVAVAEELHFGRAAARLFLTQQALSKRVRRLEDALGAPLLERTTRSVELTAAGRRLLPLAVDAIAAFDTAVQAVHAARGTVRALRVEVFAERFTPVRVLRETVARTPGVRVDPSMRQGLALALPAVLGRELDAAFGRVHDLGRPWPADLRHRPVHLEPLHAYVFAGHPLADRTVLRPADLREAGIAMPDPGGAEEWRGYLTRFCTEFGIPLRFTAPAVGARDYSEHMLREGRAVTVGEAGMDLPYDGRLRRVPIVDPVPLHLWSVTWHRSNHDAQLAALLRALPHPEGPGGGWSGSTAAAGGEVRSDTVWLPEPDRAGLAAYGGTAAEGAVPGSAASGEAVPGGGRP</sequence>
<dbReference type="PROSITE" id="PS50931">
    <property type="entry name" value="HTH_LYSR"/>
    <property type="match status" value="1"/>
</dbReference>
<dbReference type="Gene3D" id="3.40.190.290">
    <property type="match status" value="1"/>
</dbReference>
<dbReference type="Proteomes" id="UP000011740">
    <property type="component" value="Unassembled WGS sequence"/>
</dbReference>
<evidence type="ECO:0000256" key="2">
    <source>
        <dbReference type="ARBA" id="ARBA00023015"/>
    </source>
</evidence>
<dbReference type="GO" id="GO:0003700">
    <property type="term" value="F:DNA-binding transcription factor activity"/>
    <property type="evidence" value="ECO:0007669"/>
    <property type="project" value="InterPro"/>
</dbReference>
<dbReference type="InterPro" id="IPR036390">
    <property type="entry name" value="WH_DNA-bd_sf"/>
</dbReference>
<keyword evidence="2" id="KW-0805">Transcription regulation</keyword>
<dbReference type="EMBL" id="AORZ01000136">
    <property type="protein sequence ID" value="EME97213.1"/>
    <property type="molecule type" value="Genomic_DNA"/>
</dbReference>
<evidence type="ECO:0000313" key="6">
    <source>
        <dbReference type="Proteomes" id="UP000011740"/>
    </source>
</evidence>
<dbReference type="Pfam" id="PF00126">
    <property type="entry name" value="HTH_1"/>
    <property type="match status" value="1"/>
</dbReference>
<evidence type="ECO:0000256" key="3">
    <source>
        <dbReference type="ARBA" id="ARBA00023125"/>
    </source>
</evidence>
<dbReference type="GO" id="GO:0003677">
    <property type="term" value="F:DNA binding"/>
    <property type="evidence" value="ECO:0007669"/>
    <property type="project" value="UniProtKB-KW"/>
</dbReference>
<dbReference type="AlphaFoldDB" id="M2ZWW7"/>
<dbReference type="InterPro" id="IPR005119">
    <property type="entry name" value="LysR_subst-bd"/>
</dbReference>
<dbReference type="Gene3D" id="1.10.10.10">
    <property type="entry name" value="Winged helix-like DNA-binding domain superfamily/Winged helix DNA-binding domain"/>
    <property type="match status" value="1"/>
</dbReference>
<comment type="similarity">
    <text evidence="1">Belongs to the LysR transcriptional regulatory family.</text>
</comment>
<name>M2ZWW7_STRM1</name>
<gene>
    <name evidence="5" type="ORF">H340_27664</name>
</gene>
<dbReference type="FunFam" id="1.10.10.10:FF:000001">
    <property type="entry name" value="LysR family transcriptional regulator"/>
    <property type="match status" value="1"/>
</dbReference>
<dbReference type="PATRIC" id="fig|1223523.3.peg.5616"/>
<dbReference type="RefSeq" id="WP_004952928.1">
    <property type="nucleotide sequence ID" value="NZ_AORZ01000136.1"/>
</dbReference>
<dbReference type="PANTHER" id="PTHR30346:SF0">
    <property type="entry name" value="HCA OPERON TRANSCRIPTIONAL ACTIVATOR HCAR"/>
    <property type="match status" value="1"/>
</dbReference>
<dbReference type="PRINTS" id="PR00039">
    <property type="entry name" value="HTHLYSR"/>
</dbReference>
<comment type="caution">
    <text evidence="5">The sequence shown here is derived from an EMBL/GenBank/DDBJ whole genome shotgun (WGS) entry which is preliminary data.</text>
</comment>
<accession>M2ZWW7</accession>
<dbReference type="InterPro" id="IPR036388">
    <property type="entry name" value="WH-like_DNA-bd_sf"/>
</dbReference>
<dbReference type="SUPFAM" id="SSF53850">
    <property type="entry name" value="Periplasmic binding protein-like II"/>
    <property type="match status" value="1"/>
</dbReference>
<dbReference type="PANTHER" id="PTHR30346">
    <property type="entry name" value="TRANSCRIPTIONAL DUAL REGULATOR HCAR-RELATED"/>
    <property type="match status" value="1"/>
</dbReference>
<protein>
    <submittedName>
        <fullName evidence="5">LysR family transcriptional regulator</fullName>
    </submittedName>
</protein>
<proteinExistence type="inferred from homology"/>
<keyword evidence="3" id="KW-0238">DNA-binding</keyword>
<reference evidence="5 6" key="1">
    <citation type="journal article" date="2013" name="Genome Announc.">
        <title>Whole-Genome Shotgun Assembly and Analysis of the Genome of Streptomyces mobaraensis DSM 40847, a Strain for Industrial Production of Microbial Transglutaminase.</title>
        <authorList>
            <person name="Yang H."/>
            <person name="He T."/>
            <person name="Wu W."/>
            <person name="Zhu W."/>
            <person name="Lu B."/>
            <person name="Sun W."/>
        </authorList>
    </citation>
    <scope>NUCLEOTIDE SEQUENCE [LARGE SCALE GENOMIC DNA]</scope>
    <source>
        <strain evidence="5 6">DSM 40847</strain>
    </source>
</reference>